<dbReference type="AlphaFoldDB" id="A0A9W7E9M9"/>
<feature type="domain" description="Alpha-N-acetylglucosaminidase C-terminal" evidence="2">
    <location>
        <begin position="252"/>
        <end position="522"/>
    </location>
</feature>
<dbReference type="Pfam" id="PF12972">
    <property type="entry name" value="NAGLU_C"/>
    <property type="match status" value="1"/>
</dbReference>
<keyword evidence="4" id="KW-1185">Reference proteome</keyword>
<feature type="domain" description="Alpha-N-acetylglucosaminidase tim-barrel" evidence="1">
    <location>
        <begin position="2"/>
        <end position="243"/>
    </location>
</feature>
<dbReference type="SUPFAM" id="SSF51445">
    <property type="entry name" value="(Trans)glycosidases"/>
    <property type="match status" value="1"/>
</dbReference>
<dbReference type="EMBL" id="BRXZ01001310">
    <property type="protein sequence ID" value="GMH67963.1"/>
    <property type="molecule type" value="Genomic_DNA"/>
</dbReference>
<dbReference type="PANTHER" id="PTHR12872:SF1">
    <property type="entry name" value="ALPHA-N-ACETYLGLUCOSAMINIDASE"/>
    <property type="match status" value="1"/>
</dbReference>
<dbReference type="InterPro" id="IPR017853">
    <property type="entry name" value="GH"/>
</dbReference>
<proteinExistence type="predicted"/>
<reference evidence="3" key="1">
    <citation type="submission" date="2022-07" db="EMBL/GenBank/DDBJ databases">
        <title>Genome analysis of Parmales, a sister group of diatoms, reveals the evolutionary specialization of diatoms from phago-mixotrophs to photoautotrophs.</title>
        <authorList>
            <person name="Ban H."/>
            <person name="Sato S."/>
            <person name="Yoshikawa S."/>
            <person name="Kazumasa Y."/>
            <person name="Nakamura Y."/>
            <person name="Ichinomiya M."/>
            <person name="Saitoh K."/>
            <person name="Sato N."/>
            <person name="Blanc-Mathieu R."/>
            <person name="Endo H."/>
            <person name="Kuwata A."/>
            <person name="Ogata H."/>
        </authorList>
    </citation>
    <scope>NUCLEOTIDE SEQUENCE</scope>
</reference>
<comment type="caution">
    <text evidence="3">The sequence shown here is derived from an EMBL/GenBank/DDBJ whole genome shotgun (WGS) entry which is preliminary data.</text>
</comment>
<evidence type="ECO:0000313" key="4">
    <source>
        <dbReference type="Proteomes" id="UP001165082"/>
    </source>
</evidence>
<dbReference type="Gene3D" id="3.20.20.80">
    <property type="entry name" value="Glycosidases"/>
    <property type="match status" value="1"/>
</dbReference>
<dbReference type="OrthoDB" id="64736at2759"/>
<dbReference type="InterPro" id="IPR024732">
    <property type="entry name" value="NAGLU_C"/>
</dbReference>
<evidence type="ECO:0000259" key="2">
    <source>
        <dbReference type="Pfam" id="PF12972"/>
    </source>
</evidence>
<dbReference type="InterPro" id="IPR007781">
    <property type="entry name" value="NAGLU"/>
</dbReference>
<gene>
    <name evidence="3" type="ORF">TrRE_jg10004</name>
</gene>
<accession>A0A9W7E9M9</accession>
<dbReference type="Gene3D" id="1.20.120.670">
    <property type="entry name" value="N-acetyl-b-d-glucoasminidase"/>
    <property type="match status" value="1"/>
</dbReference>
<organism evidence="3 4">
    <name type="scientific">Triparma retinervis</name>
    <dbReference type="NCBI Taxonomy" id="2557542"/>
    <lineage>
        <taxon>Eukaryota</taxon>
        <taxon>Sar</taxon>
        <taxon>Stramenopiles</taxon>
        <taxon>Ochrophyta</taxon>
        <taxon>Bolidophyceae</taxon>
        <taxon>Parmales</taxon>
        <taxon>Triparmaceae</taxon>
        <taxon>Triparma</taxon>
    </lineage>
</organism>
<evidence type="ECO:0000259" key="1">
    <source>
        <dbReference type="Pfam" id="PF05089"/>
    </source>
</evidence>
<dbReference type="InterPro" id="IPR024733">
    <property type="entry name" value="NAGLU_tim-barrel"/>
</dbReference>
<evidence type="ECO:0000313" key="3">
    <source>
        <dbReference type="EMBL" id="GMH67963.1"/>
    </source>
</evidence>
<dbReference type="Proteomes" id="UP001165082">
    <property type="component" value="Unassembled WGS sequence"/>
</dbReference>
<sequence length="529" mass="58073">MSLQAKILAKARSLGMTPILPSFSGFVPESYQKHNPSATVKHTDGGWGGDFAPVSYVEPTSEAFASISKSFITKYCATFGCNPSSPNYFAADLYNELAPPSADPGYLTSASAAVFDAMAKADPNAVWVTQGWMFFIDASFWQLDQVEAFVGGPPDDGLVVIDLFAEEHPIWETTDSFSGKPFIFSTIFNFGGRSGIFGMLQNITSRITDSLTADNSMIGLGAAPEAIETNPIDYDLLWDHVYNTDLHSIPDFVDNYAERRYKTPSGAAGTALKAAWSQLRDSALAQTAENQGSMGSVFALRPAFNATQLGCCALLPLYYDPQMMIDALGSLMEAGEQDEGLEEQGTYTFDVINVAVQVVSNEAMRVYGLINDAPDIESGVSDNMDYFLSLLDIADELLQDQPERMLGFWISNSRLAASGEPQAQADQMELNARTMVTIWGDRGSSLNEYSYRLWAGLLSTFYRKRWEKFFDYVLSDPEGFDQGVFTDSVIDWEYEWTQLTTADVVLPSEPNGKGLEMAKKVYGMFGGSV</sequence>
<evidence type="ECO:0008006" key="5">
    <source>
        <dbReference type="Google" id="ProtNLM"/>
    </source>
</evidence>
<dbReference type="PANTHER" id="PTHR12872">
    <property type="entry name" value="ALPHA-N-ACETYLGLUCOSAMINIDASE"/>
    <property type="match status" value="1"/>
</dbReference>
<name>A0A9W7E9M9_9STRA</name>
<protein>
    <recommendedName>
        <fullName evidence="5">Alpha-N-acetylglucosaminidase</fullName>
    </recommendedName>
</protein>
<dbReference type="Pfam" id="PF05089">
    <property type="entry name" value="NAGLU"/>
    <property type="match status" value="1"/>
</dbReference>